<dbReference type="EMBL" id="CP000967">
    <property type="protein sequence ID" value="ACD58799.1"/>
    <property type="molecule type" value="Genomic_DNA"/>
</dbReference>
<reference evidence="1" key="1">
    <citation type="journal article" date="2008" name="BMC Genomics">
        <title>Genome sequence and rapid evolution of the rice pathogen Xanthomonas oryzae pv. oryzae PXO99A.</title>
        <authorList>
            <person name="Salzberg S.L."/>
            <person name="Sommer D.D."/>
            <person name="Schatz M.C."/>
            <person name="Phillippy A.M."/>
            <person name="Rabinowicz P.D."/>
            <person name="Tsuge S."/>
            <person name="Furutani A."/>
            <person name="Ochiai H."/>
            <person name="Delcher A.L."/>
            <person name="Kelley D."/>
            <person name="Madupu R."/>
            <person name="Puiu D."/>
            <person name="Radune D."/>
            <person name="Shumway M."/>
            <person name="Trapnell C."/>
            <person name="Aparna G."/>
            <person name="Jha G."/>
            <person name="Pandey A."/>
            <person name="Patil P.B."/>
            <person name="Ishihara H."/>
            <person name="Meyer D.F."/>
            <person name="Szurek B."/>
            <person name="Verdier V."/>
            <person name="Koebnik R."/>
            <person name="Dow J.M."/>
            <person name="Ryan R.P."/>
            <person name="Hirata H."/>
            <person name="Tsuyumu S."/>
            <person name="Won Lee S."/>
            <person name="Seo Y.S."/>
            <person name="Sriariyanum M."/>
            <person name="Ronald P.C."/>
            <person name="Sonti R.V."/>
            <person name="Van Sluys M.A."/>
            <person name="Leach J.E."/>
            <person name="White F.F."/>
            <person name="Bogdanove A.J."/>
        </authorList>
    </citation>
    <scope>NUCLEOTIDE SEQUENCE [LARGE SCALE GENOMIC DNA]</scope>
    <source>
        <strain evidence="1">PXO99A</strain>
    </source>
</reference>
<gene>
    <name evidence="1" type="ordered locus">PXO_00694</name>
</gene>
<dbReference type="AlphaFoldDB" id="A0A0K0GKN0"/>
<dbReference type="Proteomes" id="UP000001740">
    <property type="component" value="Chromosome"/>
</dbReference>
<name>A0A0K0GKN0_XANOP</name>
<reference evidence="1" key="2">
    <citation type="submission" date="2013-08" db="EMBL/GenBank/DDBJ databases">
        <authorList>
            <person name="Salzberg S."/>
        </authorList>
    </citation>
    <scope>NUCLEOTIDE SEQUENCE</scope>
    <source>
        <strain evidence="1">PXO99A</strain>
    </source>
</reference>
<dbReference type="KEGG" id="xop:PXO_00694"/>
<reference evidence="1" key="3">
    <citation type="submission" date="2015-06" db="EMBL/GenBank/DDBJ databases">
        <authorList>
            <person name="Booher N.J."/>
            <person name="Carpenter S.C.D."/>
            <person name="Sebra R.P."/>
            <person name="Wang L."/>
            <person name="Salzberg S.L."/>
            <person name="Leach J.E."/>
            <person name="Bogdanove A.J."/>
        </authorList>
    </citation>
    <scope>NUCLEOTIDE SEQUENCE</scope>
    <source>
        <strain evidence="1">PXO99A</strain>
    </source>
</reference>
<dbReference type="HOGENOM" id="CLU_3319330_0_0_6"/>
<accession>A0A0K0GKN0</accession>
<evidence type="ECO:0000313" key="1">
    <source>
        <dbReference type="EMBL" id="ACD58799.1"/>
    </source>
</evidence>
<protein>
    <submittedName>
        <fullName evidence="1">Uncharacterized protein</fullName>
    </submittedName>
</protein>
<organism evidence="1">
    <name type="scientific">Xanthomonas oryzae pv. oryzae (strain PXO99A)</name>
    <dbReference type="NCBI Taxonomy" id="360094"/>
    <lineage>
        <taxon>Bacteria</taxon>
        <taxon>Pseudomonadati</taxon>
        <taxon>Pseudomonadota</taxon>
        <taxon>Gammaproteobacteria</taxon>
        <taxon>Lysobacterales</taxon>
        <taxon>Lysobacteraceae</taxon>
        <taxon>Xanthomonas</taxon>
    </lineage>
</organism>
<sequence>MYCKLPKRPVRMAHKPGKSPVAPKNGKYGWRGALLLYQSVFFVLI</sequence>
<proteinExistence type="predicted"/>